<keyword evidence="1" id="KW-0732">Signal</keyword>
<evidence type="ECO:0000256" key="1">
    <source>
        <dbReference type="ARBA" id="ARBA00022729"/>
    </source>
</evidence>
<evidence type="ECO:0000256" key="2">
    <source>
        <dbReference type="ARBA" id="ARBA00023157"/>
    </source>
</evidence>
<feature type="domain" description="LamG-like jellyroll fold" evidence="3">
    <location>
        <begin position="2"/>
        <end position="136"/>
    </location>
</feature>
<feature type="non-terminal residue" evidence="4">
    <location>
        <position position="1"/>
    </location>
</feature>
<proteinExistence type="predicted"/>
<dbReference type="InterPro" id="IPR013320">
    <property type="entry name" value="ConA-like_dom_sf"/>
</dbReference>
<evidence type="ECO:0000313" key="4">
    <source>
        <dbReference type="EMBL" id="SVD14531.1"/>
    </source>
</evidence>
<reference evidence="4" key="1">
    <citation type="submission" date="2018-05" db="EMBL/GenBank/DDBJ databases">
        <authorList>
            <person name="Lanie J.A."/>
            <person name="Ng W.-L."/>
            <person name="Kazmierczak K.M."/>
            <person name="Andrzejewski T.M."/>
            <person name="Davidsen T.M."/>
            <person name="Wayne K.J."/>
            <person name="Tettelin H."/>
            <person name="Glass J.I."/>
            <person name="Rusch D."/>
            <person name="Podicherti R."/>
            <person name="Tsui H.-C.T."/>
            <person name="Winkler M.E."/>
        </authorList>
    </citation>
    <scope>NUCLEOTIDE SEQUENCE</scope>
</reference>
<dbReference type="AlphaFoldDB" id="A0A382SZY5"/>
<dbReference type="Pfam" id="PF13385">
    <property type="entry name" value="Laminin_G_3"/>
    <property type="match status" value="1"/>
</dbReference>
<dbReference type="Gene3D" id="2.60.120.200">
    <property type="match status" value="2"/>
</dbReference>
<feature type="non-terminal residue" evidence="4">
    <location>
        <position position="306"/>
    </location>
</feature>
<dbReference type="PANTHER" id="PTHR42535:SF2">
    <property type="entry name" value="CHROMOSOME UNDETERMINED SCAFFOLD_146, WHOLE GENOME SHOTGUN SEQUENCE"/>
    <property type="match status" value="1"/>
</dbReference>
<sequence>NGDITVSAWVYFDDFSTILPNVISKITVGSNVGYNIEKKTTQNKLSFWIGDGTDFVEAVSGVLSATTWYHVVGTNDGTNSKIYINGELEATVVQGNPAGPTGDLKIGLHSTESQSYRYWDGLIDEVSIWNVALNQEQIQSIMSSELSGDETGLVAYWNFNQSTGDMLYDLSGNGNDGTIYGATWSDDVPTPGCTDSTATNYNPDADVDDGSCEYDETNYSLSFDGEDDYVELDNIQLDSDFSFETWVNANPSGNYNLSDAGAHILSIGANSSTWATFAFGISTSQEHTDGTPTLICEMGHYDHYAA</sequence>
<evidence type="ECO:0000259" key="3">
    <source>
        <dbReference type="SMART" id="SM00560"/>
    </source>
</evidence>
<dbReference type="SMART" id="SM00560">
    <property type="entry name" value="LamGL"/>
    <property type="match status" value="1"/>
</dbReference>
<dbReference type="PANTHER" id="PTHR42535">
    <property type="entry name" value="OOKINETE PROTEIN, PUTATIVE-RELATED"/>
    <property type="match status" value="1"/>
</dbReference>
<dbReference type="SUPFAM" id="SSF49899">
    <property type="entry name" value="Concanavalin A-like lectins/glucanases"/>
    <property type="match status" value="2"/>
</dbReference>
<gene>
    <name evidence="4" type="ORF">METZ01_LOCUS367385</name>
</gene>
<name>A0A382SZY5_9ZZZZ</name>
<accession>A0A382SZY5</accession>
<protein>
    <recommendedName>
        <fullName evidence="3">LamG-like jellyroll fold domain-containing protein</fullName>
    </recommendedName>
</protein>
<organism evidence="4">
    <name type="scientific">marine metagenome</name>
    <dbReference type="NCBI Taxonomy" id="408172"/>
    <lineage>
        <taxon>unclassified sequences</taxon>
        <taxon>metagenomes</taxon>
        <taxon>ecological metagenomes</taxon>
    </lineage>
</organism>
<dbReference type="InterPro" id="IPR006558">
    <property type="entry name" value="LamG-like"/>
</dbReference>
<keyword evidence="2" id="KW-1015">Disulfide bond</keyword>
<dbReference type="EMBL" id="UINC01132301">
    <property type="protein sequence ID" value="SVD14531.1"/>
    <property type="molecule type" value="Genomic_DNA"/>
</dbReference>